<gene>
    <name evidence="3" type="ORF">Fcan01_09350</name>
</gene>
<accession>A0A226EHD5</accession>
<feature type="transmembrane region" description="Helical" evidence="2">
    <location>
        <begin position="364"/>
        <end position="390"/>
    </location>
</feature>
<evidence type="ECO:0000313" key="4">
    <source>
        <dbReference type="Proteomes" id="UP000198287"/>
    </source>
</evidence>
<dbReference type="AlphaFoldDB" id="A0A226EHD5"/>
<evidence type="ECO:0000313" key="3">
    <source>
        <dbReference type="EMBL" id="OXA56066.1"/>
    </source>
</evidence>
<keyword evidence="2" id="KW-1133">Transmembrane helix</keyword>
<dbReference type="Proteomes" id="UP000198287">
    <property type="component" value="Unassembled WGS sequence"/>
</dbReference>
<protein>
    <submittedName>
        <fullName evidence="3">Protein lifeguard 1</fullName>
    </submittedName>
</protein>
<feature type="transmembrane region" description="Helical" evidence="2">
    <location>
        <begin position="217"/>
        <end position="238"/>
    </location>
</feature>
<evidence type="ECO:0000256" key="2">
    <source>
        <dbReference type="SAM" id="Phobius"/>
    </source>
</evidence>
<keyword evidence="4" id="KW-1185">Reference proteome</keyword>
<proteinExistence type="predicted"/>
<comment type="caution">
    <text evidence="3">The sequence shown here is derived from an EMBL/GenBank/DDBJ whole genome shotgun (WGS) entry which is preliminary data.</text>
</comment>
<sequence length="415" mass="47409">MSFFSSPSKYLQQALEARRARQREEARKRRHNAQERARHPFIGNSHANHQTGGQIQFTSKWRSMSEFIPSIFTPRDLKTDTDLPGHVHDLHGGSSSIVDSSAELKVSSVGFDDDSVRLKNDPSRETQTEQRMESQIGPPELCLVGDESLNGSTSRHRREIDQEIDLLPFGLPEVIPSEPIVLSDQSDCMGPFRCHRYTVSYKLTTNCHRQSRFMKRVMLVLSIQYALLILWVAVVMSISSLSKYIVRNFNYSYLPLAIFAVSKILLRSTVKIRKLESWILITISFVRFACIAYYCGAVAVFAETDIILLTSIFLFLSHVFFTVTPHFVDYDVRSSEIVGMSAVVNLMFSLLLALPFTINKYDTSTLFSILVVNWLPSFLASQVIIMFLIFDLKQVMTGWRYPLGEADWIFTVLYL</sequence>
<dbReference type="EMBL" id="LNIX01000004">
    <property type="protein sequence ID" value="OXA56066.1"/>
    <property type="molecule type" value="Genomic_DNA"/>
</dbReference>
<feature type="transmembrane region" description="Helical" evidence="2">
    <location>
        <begin position="278"/>
        <end position="300"/>
    </location>
</feature>
<feature type="transmembrane region" description="Helical" evidence="2">
    <location>
        <begin position="337"/>
        <end position="358"/>
    </location>
</feature>
<evidence type="ECO:0000256" key="1">
    <source>
        <dbReference type="SAM" id="MobiDB-lite"/>
    </source>
</evidence>
<reference evidence="3 4" key="1">
    <citation type="submission" date="2015-12" db="EMBL/GenBank/DDBJ databases">
        <title>The genome of Folsomia candida.</title>
        <authorList>
            <person name="Faddeeva A."/>
            <person name="Derks M.F."/>
            <person name="Anvar Y."/>
            <person name="Smit S."/>
            <person name="Van Straalen N."/>
            <person name="Roelofs D."/>
        </authorList>
    </citation>
    <scope>NUCLEOTIDE SEQUENCE [LARGE SCALE GENOMIC DNA]</scope>
    <source>
        <strain evidence="3 4">VU population</strain>
        <tissue evidence="3">Whole body</tissue>
    </source>
</reference>
<feature type="region of interest" description="Disordered" evidence="1">
    <location>
        <begin position="17"/>
        <end position="37"/>
    </location>
</feature>
<organism evidence="3 4">
    <name type="scientific">Folsomia candida</name>
    <name type="common">Springtail</name>
    <dbReference type="NCBI Taxonomy" id="158441"/>
    <lineage>
        <taxon>Eukaryota</taxon>
        <taxon>Metazoa</taxon>
        <taxon>Ecdysozoa</taxon>
        <taxon>Arthropoda</taxon>
        <taxon>Hexapoda</taxon>
        <taxon>Collembola</taxon>
        <taxon>Entomobryomorpha</taxon>
        <taxon>Isotomoidea</taxon>
        <taxon>Isotomidae</taxon>
        <taxon>Proisotominae</taxon>
        <taxon>Folsomia</taxon>
    </lineage>
</organism>
<feature type="transmembrane region" description="Helical" evidence="2">
    <location>
        <begin position="306"/>
        <end position="325"/>
    </location>
</feature>
<feature type="compositionally biased region" description="Basic and acidic residues" evidence="1">
    <location>
        <begin position="114"/>
        <end position="132"/>
    </location>
</feature>
<keyword evidence="2" id="KW-0472">Membrane</keyword>
<feature type="region of interest" description="Disordered" evidence="1">
    <location>
        <begin position="113"/>
        <end position="134"/>
    </location>
</feature>
<name>A0A226EHD5_FOLCA</name>
<keyword evidence="2" id="KW-0812">Transmembrane</keyword>
<feature type="transmembrane region" description="Helical" evidence="2">
    <location>
        <begin position="250"/>
        <end position="266"/>
    </location>
</feature>